<dbReference type="Proteomes" id="UP001344447">
    <property type="component" value="Unassembled WGS sequence"/>
</dbReference>
<comment type="caution">
    <text evidence="3">The sequence shown here is derived from an EMBL/GenBank/DDBJ whole genome shotgun (WGS) entry which is preliminary data.</text>
</comment>
<feature type="region of interest" description="Disordered" evidence="1">
    <location>
        <begin position="1"/>
        <end position="69"/>
    </location>
</feature>
<feature type="compositionally biased region" description="Low complexity" evidence="1">
    <location>
        <begin position="180"/>
        <end position="214"/>
    </location>
</feature>
<dbReference type="InterPro" id="IPR027417">
    <property type="entry name" value="P-loop_NTPase"/>
</dbReference>
<dbReference type="GO" id="GO:0005525">
    <property type="term" value="F:GTP binding"/>
    <property type="evidence" value="ECO:0007669"/>
    <property type="project" value="InterPro"/>
</dbReference>
<feature type="compositionally biased region" description="Polar residues" evidence="1">
    <location>
        <begin position="10"/>
        <end position="21"/>
    </location>
</feature>
<accession>A0AAN7YP31</accession>
<dbReference type="EMBL" id="JAVFKY010000006">
    <property type="protein sequence ID" value="KAK5574626.1"/>
    <property type="molecule type" value="Genomic_DNA"/>
</dbReference>
<dbReference type="GO" id="GO:0005874">
    <property type="term" value="C:microtubule"/>
    <property type="evidence" value="ECO:0007669"/>
    <property type="project" value="TreeGrafter"/>
</dbReference>
<dbReference type="SMART" id="SM00053">
    <property type="entry name" value="DYNc"/>
    <property type="match status" value="1"/>
</dbReference>
<dbReference type="InterPro" id="IPR022812">
    <property type="entry name" value="Dynamin"/>
</dbReference>
<dbReference type="Gene3D" id="3.40.50.300">
    <property type="entry name" value="P-loop containing nucleotide triphosphate hydrolases"/>
    <property type="match status" value="1"/>
</dbReference>
<dbReference type="GO" id="GO:0008017">
    <property type="term" value="F:microtubule binding"/>
    <property type="evidence" value="ECO:0007669"/>
    <property type="project" value="TreeGrafter"/>
</dbReference>
<evidence type="ECO:0000256" key="1">
    <source>
        <dbReference type="SAM" id="MobiDB-lite"/>
    </source>
</evidence>
<keyword evidence="4" id="KW-1185">Reference proteome</keyword>
<sequence length="904" mass="104552">MSHQQHIDITGNNTLPSNPSAGISISSSSSSPQLNKAQMAIAEAMALKMHEEEKKKREEKKRKRDNEELLTKQVRTKLENERKKLDDSEFINASTNQELYSLFNDLQMISHDHNISFDTPELVVVGMQSDGKSSFIESLLGFQFNIVETNIGTRRPLIIQMINNASKQQPSCRFKKEDYSNSYGGSSSTSSNNNNSNGGDKQQNSSSQGGSNNLNEDKWEEYETPVNELTEEIIRRTNERTGRAGDRVSSVPIFLRVEFAHCSNLNIYDTPGFRKGGDERLKYEISEMVKKLIEPKNRIIVCLEQSNVEWANTISRPLVKKIDPDFSRTILVNTKFDNRVKELRNRESAHKYLEGEGIIAQKKPFFISLPLKRNLETHRFKDAMKECFLDDYRKLLEIGFDENRFGGQIGIYKVRQYVENLLHEKYQQNLLPSMLQLESICKKTEADITRVKKELSDNNIVTLKEKVMRFVSNFNVQIERLLEGSVVGDPDEFGQTLLQEKENCSVQPWPGYGFDFDIQNSTYSLYGGAQYERLLNEFEYVIHSKEFPETSINEVASAIGVSKSHNSPIYELAATNIFQTKSKKVLLPLIDIVLQRSSYIMKRLFDISVSILGKDENESSHTVSLYEHFLKELQTQYEQFIQTIETECKARLKDDFEMFTKIVDWNLLSGLTEIKPYNYLKVSPEETKQRVISIMDSKKLEDEPLSRSRNIDDDTYQKVCMIAGRLFSGIRFFFSKLIRNKLNAFFLDPMFQKLGSFITDYFSKLNDQKYEEMFQLGLKELENKLHKLEIQLIDCKKNRDKFKDVYNRMKQSLNQNNNLNNNSLSNNSNGNNNNINNNTNITIKQQPLGKFNQISTPDKNSSTMSPFTSPFQQQSNYNHHHQHCNSYQINQQPLDINDNYFDQN</sequence>
<feature type="region of interest" description="Disordered" evidence="1">
    <location>
        <begin position="813"/>
        <end position="881"/>
    </location>
</feature>
<dbReference type="PANTHER" id="PTHR11566:SF169">
    <property type="entry name" value="DYNAMIN-LIKE PROTEIN C"/>
    <property type="match status" value="1"/>
</dbReference>
<evidence type="ECO:0000313" key="3">
    <source>
        <dbReference type="EMBL" id="KAK5574626.1"/>
    </source>
</evidence>
<feature type="region of interest" description="Disordered" evidence="1">
    <location>
        <begin position="170"/>
        <end position="218"/>
    </location>
</feature>
<feature type="domain" description="Dynamin-type G" evidence="2">
    <location>
        <begin position="116"/>
        <end position="432"/>
    </location>
</feature>
<dbReference type="PRINTS" id="PR00195">
    <property type="entry name" value="DYNAMIN"/>
</dbReference>
<dbReference type="InterPro" id="IPR030381">
    <property type="entry name" value="G_DYNAMIN_dom"/>
</dbReference>
<dbReference type="PROSITE" id="PS51718">
    <property type="entry name" value="G_DYNAMIN_2"/>
    <property type="match status" value="1"/>
</dbReference>
<name>A0AAN7YP31_9MYCE</name>
<dbReference type="InterPro" id="IPR045063">
    <property type="entry name" value="Dynamin_N"/>
</dbReference>
<evidence type="ECO:0000313" key="4">
    <source>
        <dbReference type="Proteomes" id="UP001344447"/>
    </source>
</evidence>
<dbReference type="CDD" id="cd08771">
    <property type="entry name" value="DLP_1"/>
    <property type="match status" value="1"/>
</dbReference>
<dbReference type="PANTHER" id="PTHR11566">
    <property type="entry name" value="DYNAMIN"/>
    <property type="match status" value="1"/>
</dbReference>
<feature type="compositionally biased region" description="Polar residues" evidence="1">
    <location>
        <begin position="852"/>
        <end position="871"/>
    </location>
</feature>
<dbReference type="GO" id="GO:0005737">
    <property type="term" value="C:cytoplasm"/>
    <property type="evidence" value="ECO:0007669"/>
    <property type="project" value="TreeGrafter"/>
</dbReference>
<dbReference type="Pfam" id="PF00350">
    <property type="entry name" value="Dynamin_N"/>
    <property type="match status" value="1"/>
</dbReference>
<dbReference type="InterPro" id="IPR001401">
    <property type="entry name" value="Dynamin_GTPase"/>
</dbReference>
<evidence type="ECO:0000259" key="2">
    <source>
        <dbReference type="PROSITE" id="PS51718"/>
    </source>
</evidence>
<dbReference type="AlphaFoldDB" id="A0AAN7YP31"/>
<dbReference type="GO" id="GO:0003924">
    <property type="term" value="F:GTPase activity"/>
    <property type="evidence" value="ECO:0007669"/>
    <property type="project" value="InterPro"/>
</dbReference>
<proteinExistence type="predicted"/>
<dbReference type="GO" id="GO:0016020">
    <property type="term" value="C:membrane"/>
    <property type="evidence" value="ECO:0007669"/>
    <property type="project" value="TreeGrafter"/>
</dbReference>
<organism evidence="3 4">
    <name type="scientific">Dictyostelium firmibasis</name>
    <dbReference type="NCBI Taxonomy" id="79012"/>
    <lineage>
        <taxon>Eukaryota</taxon>
        <taxon>Amoebozoa</taxon>
        <taxon>Evosea</taxon>
        <taxon>Eumycetozoa</taxon>
        <taxon>Dictyostelia</taxon>
        <taxon>Dictyosteliales</taxon>
        <taxon>Dictyosteliaceae</taxon>
        <taxon>Dictyostelium</taxon>
    </lineage>
</organism>
<gene>
    <name evidence="3" type="ORF">RB653_009879</name>
</gene>
<reference evidence="3 4" key="1">
    <citation type="submission" date="2023-11" db="EMBL/GenBank/DDBJ databases">
        <title>Dfirmibasis_genome.</title>
        <authorList>
            <person name="Edelbroek B."/>
            <person name="Kjellin J."/>
            <person name="Jerlstrom-Hultqvist J."/>
            <person name="Soderbom F."/>
        </authorList>
    </citation>
    <scope>NUCLEOTIDE SEQUENCE [LARGE SCALE GENOMIC DNA]</scope>
    <source>
        <strain evidence="3 4">TNS-C-14</strain>
    </source>
</reference>
<feature type="compositionally biased region" description="Low complexity" evidence="1">
    <location>
        <begin position="813"/>
        <end position="840"/>
    </location>
</feature>
<dbReference type="SUPFAM" id="SSF52540">
    <property type="entry name" value="P-loop containing nucleoside triphosphate hydrolases"/>
    <property type="match status" value="1"/>
</dbReference>
<protein>
    <recommendedName>
        <fullName evidence="2">Dynamin-type G domain-containing protein</fullName>
    </recommendedName>
</protein>